<dbReference type="SUPFAM" id="SSF55073">
    <property type="entry name" value="Nucleotide cyclase"/>
    <property type="match status" value="1"/>
</dbReference>
<comment type="catalytic activity">
    <reaction evidence="2">
        <text>2 GTP = 3',3'-c-di-GMP + 2 diphosphate</text>
        <dbReference type="Rhea" id="RHEA:24898"/>
        <dbReference type="ChEBI" id="CHEBI:33019"/>
        <dbReference type="ChEBI" id="CHEBI:37565"/>
        <dbReference type="ChEBI" id="CHEBI:58805"/>
        <dbReference type="EC" id="2.7.7.65"/>
    </reaction>
</comment>
<dbReference type="Pfam" id="PF00990">
    <property type="entry name" value="GGDEF"/>
    <property type="match status" value="1"/>
</dbReference>
<dbReference type="SMART" id="SM00267">
    <property type="entry name" value="GGDEF"/>
    <property type="match status" value="1"/>
</dbReference>
<dbReference type="InterPro" id="IPR000160">
    <property type="entry name" value="GGDEF_dom"/>
</dbReference>
<dbReference type="Gene3D" id="3.30.70.270">
    <property type="match status" value="1"/>
</dbReference>
<name>A0A7C3EFF1_9SPIR</name>
<evidence type="ECO:0000313" key="5">
    <source>
        <dbReference type="EMBL" id="HFH28815.1"/>
    </source>
</evidence>
<feature type="transmembrane region" description="Helical" evidence="3">
    <location>
        <begin position="180"/>
        <end position="198"/>
    </location>
</feature>
<accession>A0A7C3EFF1</accession>
<keyword evidence="3" id="KW-0812">Transmembrane</keyword>
<feature type="domain" description="GGDEF" evidence="4">
    <location>
        <begin position="254"/>
        <end position="383"/>
    </location>
</feature>
<protein>
    <recommendedName>
        <fullName evidence="1">diguanylate cyclase</fullName>
        <ecNumber evidence="1">2.7.7.65</ecNumber>
    </recommendedName>
</protein>
<dbReference type="GO" id="GO:0052621">
    <property type="term" value="F:diguanylate cyclase activity"/>
    <property type="evidence" value="ECO:0007669"/>
    <property type="project" value="UniProtKB-EC"/>
</dbReference>
<feature type="transmembrane region" description="Helical" evidence="3">
    <location>
        <begin position="37"/>
        <end position="62"/>
    </location>
</feature>
<dbReference type="CDD" id="cd01949">
    <property type="entry name" value="GGDEF"/>
    <property type="match status" value="1"/>
</dbReference>
<dbReference type="PANTHER" id="PTHR45138">
    <property type="entry name" value="REGULATORY COMPONENTS OF SENSORY TRANSDUCTION SYSTEM"/>
    <property type="match status" value="1"/>
</dbReference>
<dbReference type="EMBL" id="DSVL01000144">
    <property type="protein sequence ID" value="HFH28815.1"/>
    <property type="molecule type" value="Genomic_DNA"/>
</dbReference>
<dbReference type="InterPro" id="IPR029787">
    <property type="entry name" value="Nucleotide_cyclase"/>
</dbReference>
<evidence type="ECO:0000256" key="1">
    <source>
        <dbReference type="ARBA" id="ARBA00012528"/>
    </source>
</evidence>
<proteinExistence type="predicted"/>
<feature type="transmembrane region" description="Helical" evidence="3">
    <location>
        <begin position="6"/>
        <end position="25"/>
    </location>
</feature>
<dbReference type="NCBIfam" id="TIGR00254">
    <property type="entry name" value="GGDEF"/>
    <property type="match status" value="1"/>
</dbReference>
<sequence length="383" mass="42424">METVLRIQINLLCIIILFIAVESLHRASSSRNNQHSLDLRLFLAFIYATIIMLITDLAMWLLDGIPGLAARIGLYTASILYYAFHAMPTSLYILYADYQTNHSEERITKFIGPLVLFNGFIALVALLTPLTGFFFLIDETNMYSRGPGFPVFATLVFGLTLFSFVPVITGRKKTSTRINLTLLAFPLPMVLAAIFQVMFYGTVLIWPTATIFLVAAILNIQRKRSGIDHLTGTANRRSLDETLEHLVKGSMGGKYFGGILIDIDDFKKINDTFGHEAGDKALEEAADILRSAVRQDDFVARYGGDEFVLLLPGAGKQTLIEVSDRLNTLAAAHTARTDRKFRLSFSIGSALYDPAIDTNADSFLARLDAAMYADKMAHKSAQG</sequence>
<keyword evidence="3" id="KW-1133">Transmembrane helix</keyword>
<dbReference type="AlphaFoldDB" id="A0A7C3EFF1"/>
<dbReference type="InterPro" id="IPR050469">
    <property type="entry name" value="Diguanylate_Cyclase"/>
</dbReference>
<dbReference type="PROSITE" id="PS50887">
    <property type="entry name" value="GGDEF"/>
    <property type="match status" value="1"/>
</dbReference>
<feature type="transmembrane region" description="Helical" evidence="3">
    <location>
        <begin position="74"/>
        <end position="95"/>
    </location>
</feature>
<evidence type="ECO:0000256" key="2">
    <source>
        <dbReference type="ARBA" id="ARBA00034247"/>
    </source>
</evidence>
<organism evidence="5">
    <name type="scientific">Gracilinema caldarium</name>
    <dbReference type="NCBI Taxonomy" id="215591"/>
    <lineage>
        <taxon>Bacteria</taxon>
        <taxon>Pseudomonadati</taxon>
        <taxon>Spirochaetota</taxon>
        <taxon>Spirochaetia</taxon>
        <taxon>Spirochaetales</taxon>
        <taxon>Breznakiellaceae</taxon>
        <taxon>Gracilinema</taxon>
    </lineage>
</organism>
<evidence type="ECO:0000259" key="4">
    <source>
        <dbReference type="PROSITE" id="PS50887"/>
    </source>
</evidence>
<comment type="caution">
    <text evidence="5">The sequence shown here is derived from an EMBL/GenBank/DDBJ whole genome shotgun (WGS) entry which is preliminary data.</text>
</comment>
<evidence type="ECO:0000256" key="3">
    <source>
        <dbReference type="SAM" id="Phobius"/>
    </source>
</evidence>
<dbReference type="EC" id="2.7.7.65" evidence="1"/>
<feature type="transmembrane region" description="Helical" evidence="3">
    <location>
        <begin position="204"/>
        <end position="220"/>
    </location>
</feature>
<dbReference type="PANTHER" id="PTHR45138:SF9">
    <property type="entry name" value="DIGUANYLATE CYCLASE DGCM-RELATED"/>
    <property type="match status" value="1"/>
</dbReference>
<feature type="transmembrane region" description="Helical" evidence="3">
    <location>
        <begin position="115"/>
        <end position="137"/>
    </location>
</feature>
<gene>
    <name evidence="5" type="ORF">ENS59_04795</name>
</gene>
<feature type="transmembrane region" description="Helical" evidence="3">
    <location>
        <begin position="149"/>
        <end position="168"/>
    </location>
</feature>
<reference evidence="5" key="1">
    <citation type="journal article" date="2020" name="mSystems">
        <title>Genome- and Community-Level Interaction Insights into Carbon Utilization and Element Cycling Functions of Hydrothermarchaeota in Hydrothermal Sediment.</title>
        <authorList>
            <person name="Zhou Z."/>
            <person name="Liu Y."/>
            <person name="Xu W."/>
            <person name="Pan J."/>
            <person name="Luo Z.H."/>
            <person name="Li M."/>
        </authorList>
    </citation>
    <scope>NUCLEOTIDE SEQUENCE [LARGE SCALE GENOMIC DNA]</scope>
    <source>
        <strain evidence="5">SpSt-503</strain>
    </source>
</reference>
<dbReference type="InterPro" id="IPR043128">
    <property type="entry name" value="Rev_trsase/Diguanyl_cyclase"/>
</dbReference>
<keyword evidence="3" id="KW-0472">Membrane</keyword>